<protein>
    <submittedName>
        <fullName evidence="3">Unnamed protein product</fullName>
    </submittedName>
</protein>
<feature type="coiled-coil region" evidence="1">
    <location>
        <begin position="54"/>
        <end position="81"/>
    </location>
</feature>
<keyword evidence="4" id="KW-1185">Reference proteome</keyword>
<dbReference type="Proteomes" id="UP001165121">
    <property type="component" value="Unassembled WGS sequence"/>
</dbReference>
<feature type="region of interest" description="Disordered" evidence="2">
    <location>
        <begin position="1"/>
        <end position="54"/>
    </location>
</feature>
<organism evidence="3 4">
    <name type="scientific">Phytophthora fragariaefolia</name>
    <dbReference type="NCBI Taxonomy" id="1490495"/>
    <lineage>
        <taxon>Eukaryota</taxon>
        <taxon>Sar</taxon>
        <taxon>Stramenopiles</taxon>
        <taxon>Oomycota</taxon>
        <taxon>Peronosporomycetes</taxon>
        <taxon>Peronosporales</taxon>
        <taxon>Peronosporaceae</taxon>
        <taxon>Phytophthora</taxon>
    </lineage>
</organism>
<evidence type="ECO:0000256" key="1">
    <source>
        <dbReference type="SAM" id="Coils"/>
    </source>
</evidence>
<dbReference type="AlphaFoldDB" id="A0A9W6YBR7"/>
<evidence type="ECO:0000313" key="3">
    <source>
        <dbReference type="EMBL" id="GMF57978.1"/>
    </source>
</evidence>
<comment type="caution">
    <text evidence="3">The sequence shown here is derived from an EMBL/GenBank/DDBJ whole genome shotgun (WGS) entry which is preliminary data.</text>
</comment>
<proteinExistence type="predicted"/>
<keyword evidence="1" id="KW-0175">Coiled coil</keyword>
<sequence>MIPFTGESSLDETDQENLRVWLQDGTEAKSTRTSSRKRSTATPSSSDKKRKTTYDIRREQKVELTGQVEKLQRQLDELKYRVLVGQGEAAKSDERAAVANALLQEFVQEQHLELASLQAMLACHLVRCCTIRVW</sequence>
<gene>
    <name evidence="3" type="ORF">Pfra01_002486100</name>
</gene>
<reference evidence="3" key="1">
    <citation type="submission" date="2023-04" db="EMBL/GenBank/DDBJ databases">
        <title>Phytophthora fragariaefolia NBRC 109709.</title>
        <authorList>
            <person name="Ichikawa N."/>
            <person name="Sato H."/>
            <person name="Tonouchi N."/>
        </authorList>
    </citation>
    <scope>NUCLEOTIDE SEQUENCE</scope>
    <source>
        <strain evidence="3">NBRC 109709</strain>
    </source>
</reference>
<name>A0A9W6YBR7_9STRA</name>
<evidence type="ECO:0000256" key="2">
    <source>
        <dbReference type="SAM" id="MobiDB-lite"/>
    </source>
</evidence>
<dbReference type="OrthoDB" id="127244at2759"/>
<evidence type="ECO:0000313" key="4">
    <source>
        <dbReference type="Proteomes" id="UP001165121"/>
    </source>
</evidence>
<accession>A0A9W6YBR7</accession>
<dbReference type="EMBL" id="BSXT01004468">
    <property type="protein sequence ID" value="GMF57978.1"/>
    <property type="molecule type" value="Genomic_DNA"/>
</dbReference>